<feature type="non-terminal residue" evidence="5">
    <location>
        <position position="1"/>
    </location>
</feature>
<dbReference type="PROSITE" id="PS50234">
    <property type="entry name" value="VWFA"/>
    <property type="match status" value="1"/>
</dbReference>
<keyword evidence="3" id="KW-0732">Signal</keyword>
<proteinExistence type="predicted"/>
<dbReference type="Pfam" id="PF25106">
    <property type="entry name" value="VWA_4"/>
    <property type="match status" value="1"/>
</dbReference>
<accession>A7RZA7</accession>
<dbReference type="OMA" id="GCEPSVD"/>
<dbReference type="InterPro" id="IPR036465">
    <property type="entry name" value="vWFA_dom_sf"/>
</dbReference>
<evidence type="ECO:0000256" key="1">
    <source>
        <dbReference type="ARBA" id="ARBA00004613"/>
    </source>
</evidence>
<dbReference type="AlphaFoldDB" id="A7RZA7"/>
<dbReference type="KEGG" id="nve:5515170"/>
<evidence type="ECO:0000256" key="3">
    <source>
        <dbReference type="ARBA" id="ARBA00022729"/>
    </source>
</evidence>
<dbReference type="EMBL" id="DS469556">
    <property type="protein sequence ID" value="EDO43242.1"/>
    <property type="molecule type" value="Genomic_DNA"/>
</dbReference>
<sequence>MPFKDRWAPRHDYHKLDLAFIVDCTGSMGEYIRQAQKHVISISETISRTAYNVRLALVEYRDHPPQDKSFVTRVHDFTSDVKEMKVWVDKMSASGGGDCPESVADAIFKACKLGYREDATKMCVLIADAPPHGLGFAHDGFPNGCPDNHDPLASCHVMAEKGITLYTIGCEPSVDSFRDFLVGMAAITGGQYVPLHSANVMSKMIIDGALEEVSLEKLMGYVDDFVQME</sequence>
<dbReference type="HOGENOM" id="CLU_055500_1_0_1"/>
<evidence type="ECO:0000313" key="6">
    <source>
        <dbReference type="Proteomes" id="UP000001593"/>
    </source>
</evidence>
<name>A7RZA7_NEMVE</name>
<dbReference type="eggNOG" id="ENOG502QUR0">
    <property type="taxonomic scope" value="Eukaryota"/>
</dbReference>
<dbReference type="PhylomeDB" id="A7RZA7"/>
<keyword evidence="2" id="KW-0964">Secreted</keyword>
<dbReference type="STRING" id="45351.A7RZA7"/>
<gene>
    <name evidence="5" type="ORF">NEMVEDRAFT_v1g98739</name>
</gene>
<dbReference type="OrthoDB" id="301415at2759"/>
<dbReference type="CDD" id="cd00198">
    <property type="entry name" value="vWFA"/>
    <property type="match status" value="1"/>
</dbReference>
<feature type="domain" description="VWFA" evidence="4">
    <location>
        <begin position="17"/>
        <end position="222"/>
    </location>
</feature>
<dbReference type="SMART" id="SM00327">
    <property type="entry name" value="VWA"/>
    <property type="match status" value="1"/>
</dbReference>
<dbReference type="InterPro" id="IPR056861">
    <property type="entry name" value="HMCN1-like_VWA"/>
</dbReference>
<organism evidence="5 6">
    <name type="scientific">Nematostella vectensis</name>
    <name type="common">Starlet sea anemone</name>
    <dbReference type="NCBI Taxonomy" id="45351"/>
    <lineage>
        <taxon>Eukaryota</taxon>
        <taxon>Metazoa</taxon>
        <taxon>Cnidaria</taxon>
        <taxon>Anthozoa</taxon>
        <taxon>Hexacorallia</taxon>
        <taxon>Actiniaria</taxon>
        <taxon>Edwardsiidae</taxon>
        <taxon>Nematostella</taxon>
    </lineage>
</organism>
<keyword evidence="6" id="KW-1185">Reference proteome</keyword>
<evidence type="ECO:0000313" key="5">
    <source>
        <dbReference type="EMBL" id="EDO43242.1"/>
    </source>
</evidence>
<protein>
    <recommendedName>
        <fullName evidence="4">VWFA domain-containing protein</fullName>
    </recommendedName>
</protein>
<dbReference type="InParanoid" id="A7RZA7"/>
<reference evidence="5 6" key="1">
    <citation type="journal article" date="2007" name="Science">
        <title>Sea anemone genome reveals ancestral eumetazoan gene repertoire and genomic organization.</title>
        <authorList>
            <person name="Putnam N.H."/>
            <person name="Srivastava M."/>
            <person name="Hellsten U."/>
            <person name="Dirks B."/>
            <person name="Chapman J."/>
            <person name="Salamov A."/>
            <person name="Terry A."/>
            <person name="Shapiro H."/>
            <person name="Lindquist E."/>
            <person name="Kapitonov V.V."/>
            <person name="Jurka J."/>
            <person name="Genikhovich G."/>
            <person name="Grigoriev I.V."/>
            <person name="Lucas S.M."/>
            <person name="Steele R.E."/>
            <person name="Finnerty J.R."/>
            <person name="Technau U."/>
            <person name="Martindale M.Q."/>
            <person name="Rokhsar D.S."/>
        </authorList>
    </citation>
    <scope>NUCLEOTIDE SEQUENCE [LARGE SCALE GENOMIC DNA]</scope>
    <source>
        <strain evidence="6">CH2 X CH6</strain>
    </source>
</reference>
<dbReference type="Proteomes" id="UP000001593">
    <property type="component" value="Unassembled WGS sequence"/>
</dbReference>
<dbReference type="PANTHER" id="PTHR47763:SF1">
    <property type="entry name" value="DUF659 DOMAIN-CONTAINING PROTEIN"/>
    <property type="match status" value="1"/>
</dbReference>
<comment type="subcellular location">
    <subcellularLocation>
        <location evidence="1">Secreted</location>
    </subcellularLocation>
</comment>
<dbReference type="SUPFAM" id="SSF53300">
    <property type="entry name" value="vWA-like"/>
    <property type="match status" value="1"/>
</dbReference>
<dbReference type="PANTHER" id="PTHR47763">
    <property type="entry name" value="ALPHA-PROTEIN KINASE VWKA"/>
    <property type="match status" value="1"/>
</dbReference>
<evidence type="ECO:0000256" key="2">
    <source>
        <dbReference type="ARBA" id="ARBA00022525"/>
    </source>
</evidence>
<dbReference type="Gene3D" id="3.40.50.410">
    <property type="entry name" value="von Willebrand factor, type A domain"/>
    <property type="match status" value="1"/>
</dbReference>
<evidence type="ECO:0000259" key="4">
    <source>
        <dbReference type="PROSITE" id="PS50234"/>
    </source>
</evidence>
<dbReference type="InterPro" id="IPR002035">
    <property type="entry name" value="VWF_A"/>
</dbReference>
<dbReference type="InterPro" id="IPR052969">
    <property type="entry name" value="Thr-specific_kinase-like"/>
</dbReference>